<dbReference type="Proteomes" id="UP000318538">
    <property type="component" value="Chromosome"/>
</dbReference>
<reference evidence="1 2" key="1">
    <citation type="submission" date="2019-02" db="EMBL/GenBank/DDBJ databases">
        <title>Deep-cultivation of Planctomycetes and their phenomic and genomic characterization uncovers novel biology.</title>
        <authorList>
            <person name="Wiegand S."/>
            <person name="Jogler M."/>
            <person name="Boedeker C."/>
            <person name="Pinto D."/>
            <person name="Vollmers J."/>
            <person name="Rivas-Marin E."/>
            <person name="Kohn T."/>
            <person name="Peeters S.H."/>
            <person name="Heuer A."/>
            <person name="Rast P."/>
            <person name="Oberbeckmann S."/>
            <person name="Bunk B."/>
            <person name="Jeske O."/>
            <person name="Meyerdierks A."/>
            <person name="Storesund J.E."/>
            <person name="Kallscheuer N."/>
            <person name="Luecker S."/>
            <person name="Lage O.M."/>
            <person name="Pohl T."/>
            <person name="Merkel B.J."/>
            <person name="Hornburger P."/>
            <person name="Mueller R.-W."/>
            <person name="Bruemmer F."/>
            <person name="Labrenz M."/>
            <person name="Spormann A.M."/>
            <person name="Op den Camp H."/>
            <person name="Overmann J."/>
            <person name="Amann R."/>
            <person name="Jetten M.S.M."/>
            <person name="Mascher T."/>
            <person name="Medema M.H."/>
            <person name="Devos D.P."/>
            <person name="Kaster A.-K."/>
            <person name="Ovreas L."/>
            <person name="Rohde M."/>
            <person name="Galperin M.Y."/>
            <person name="Jogler C."/>
        </authorList>
    </citation>
    <scope>NUCLEOTIDE SEQUENCE [LARGE SCALE GENOMIC DNA]</scope>
    <source>
        <strain evidence="1 2">K22_7</strain>
    </source>
</reference>
<accession>A0A517NH67</accession>
<keyword evidence="2" id="KW-1185">Reference proteome</keyword>
<dbReference type="AlphaFoldDB" id="A0A517NH67"/>
<organism evidence="1 2">
    <name type="scientific">Rubripirellula lacrimiformis</name>
    <dbReference type="NCBI Taxonomy" id="1930273"/>
    <lineage>
        <taxon>Bacteria</taxon>
        <taxon>Pseudomonadati</taxon>
        <taxon>Planctomycetota</taxon>
        <taxon>Planctomycetia</taxon>
        <taxon>Pirellulales</taxon>
        <taxon>Pirellulaceae</taxon>
        <taxon>Rubripirellula</taxon>
    </lineage>
</organism>
<evidence type="ECO:0000313" key="1">
    <source>
        <dbReference type="EMBL" id="QDT06474.1"/>
    </source>
</evidence>
<sequence length="30" mass="2967">MANASVSFGIHSFGLATTEIGAAATKISVD</sequence>
<name>A0A517NH67_9BACT</name>
<gene>
    <name evidence="1" type="ORF">K227x_48840</name>
</gene>
<dbReference type="KEGG" id="rlc:K227x_48840"/>
<dbReference type="EMBL" id="CP036525">
    <property type="protein sequence ID" value="QDT06474.1"/>
    <property type="molecule type" value="Genomic_DNA"/>
</dbReference>
<protein>
    <submittedName>
        <fullName evidence="1">Uncharacterized protein</fullName>
    </submittedName>
</protein>
<proteinExistence type="predicted"/>
<evidence type="ECO:0000313" key="2">
    <source>
        <dbReference type="Proteomes" id="UP000318538"/>
    </source>
</evidence>